<evidence type="ECO:0000313" key="2">
    <source>
        <dbReference type="EMBL" id="QIO10462.1"/>
    </source>
</evidence>
<evidence type="ECO:0008006" key="4">
    <source>
        <dbReference type="Google" id="ProtNLM"/>
    </source>
</evidence>
<dbReference type="AlphaFoldDB" id="A0A6G8S8M8"/>
<proteinExistence type="predicted"/>
<protein>
    <recommendedName>
        <fullName evidence="4">Selenocysteine synthase</fullName>
    </recommendedName>
</protein>
<accession>A0A6G8S8M8</accession>
<organism evidence="2 3">
    <name type="scientific">Acinetobacter lanii</name>
    <dbReference type="NCBI Taxonomy" id="2715163"/>
    <lineage>
        <taxon>Bacteria</taxon>
        <taxon>Pseudomonadati</taxon>
        <taxon>Pseudomonadota</taxon>
        <taxon>Gammaproteobacteria</taxon>
        <taxon>Moraxellales</taxon>
        <taxon>Moraxellaceae</taxon>
        <taxon>Acinetobacter</taxon>
    </lineage>
</organism>
<gene>
    <name evidence="2" type="ORF">G8D99_14105</name>
</gene>
<name>A0A6G8S8M8_9GAMM</name>
<evidence type="ECO:0000313" key="3">
    <source>
        <dbReference type="Proteomes" id="UP000501939"/>
    </source>
</evidence>
<feature type="chain" id="PRO_5026130372" description="Selenocysteine synthase" evidence="1">
    <location>
        <begin position="28"/>
        <end position="397"/>
    </location>
</feature>
<dbReference type="EMBL" id="CP049916">
    <property type="protein sequence ID" value="QIO10462.1"/>
    <property type="molecule type" value="Genomic_DNA"/>
</dbReference>
<keyword evidence="3" id="KW-1185">Reference proteome</keyword>
<keyword evidence="1" id="KW-0732">Signal</keyword>
<dbReference type="KEGG" id="alj:G8D99_14105"/>
<evidence type="ECO:0000256" key="1">
    <source>
        <dbReference type="SAM" id="SignalP"/>
    </source>
</evidence>
<dbReference type="Proteomes" id="UP000501939">
    <property type="component" value="Chromosome"/>
</dbReference>
<reference evidence="2 3" key="1">
    <citation type="submission" date="2020-03" db="EMBL/GenBank/DDBJ databases">
        <authorList>
            <person name="Zhu W."/>
        </authorList>
    </citation>
    <scope>NUCLEOTIDE SEQUENCE [LARGE SCALE GENOMIC DNA]</scope>
    <source>
        <strain evidence="2 3">185</strain>
    </source>
</reference>
<feature type="signal peptide" evidence="1">
    <location>
        <begin position="1"/>
        <end position="27"/>
    </location>
</feature>
<sequence length="397" mass="46405">MINLRNCLLSPLSLSLLCLMATASVHAEQNIDLPVAETTQNNNGVSQSNIATAAPSPFNFDDPNLDSNNNLGWINYLPRMIDATPTLFPEQSNQKLLPPTEQTEELSWIDRKQKSVRAWTDRTAQRIDGWFGETDPNKPATASLRILLDNDWDEHDGYEFKPRIRGKIDLPTLERRFSLVFGDDSLDNELDDNIAITNEHPAHQADKKVDGKRIREDNSSIALRWSQISKSLPFDLDADLGIRSGDDVYARLKAKKDWSLANDFSFHAEQIYRYGIDSEHYLRTNLELTHARPNEPFISNQFYLTYADEQDDDLTWDNRTYRQHQFFHENRFNYGIYTGGYYHNDQLRLNSWGPFVSWRQPIWREWFYVQGDLNYFDDQREDRDHYVRALVRLEALF</sequence>